<keyword evidence="1" id="KW-0175">Coiled coil</keyword>
<feature type="compositionally biased region" description="Polar residues" evidence="2">
    <location>
        <begin position="1"/>
        <end position="10"/>
    </location>
</feature>
<evidence type="ECO:0008006" key="5">
    <source>
        <dbReference type="Google" id="ProtNLM"/>
    </source>
</evidence>
<protein>
    <recommendedName>
        <fullName evidence="5">SWI5-dependent HO expression protein 3</fullName>
    </recommendedName>
</protein>
<feature type="compositionally biased region" description="Low complexity" evidence="2">
    <location>
        <begin position="26"/>
        <end position="41"/>
    </location>
</feature>
<evidence type="ECO:0000256" key="1">
    <source>
        <dbReference type="SAM" id="Coils"/>
    </source>
</evidence>
<evidence type="ECO:0000313" key="3">
    <source>
        <dbReference type="EMBL" id="KXS22351.1"/>
    </source>
</evidence>
<gene>
    <name evidence="3" type="ORF">M427DRAFT_50686</name>
</gene>
<evidence type="ECO:0000256" key="2">
    <source>
        <dbReference type="SAM" id="MobiDB-lite"/>
    </source>
</evidence>
<dbReference type="EMBL" id="KQ965731">
    <property type="protein sequence ID" value="KXS22351.1"/>
    <property type="molecule type" value="Genomic_DNA"/>
</dbReference>
<feature type="region of interest" description="Disordered" evidence="2">
    <location>
        <begin position="1"/>
        <end position="44"/>
    </location>
</feature>
<feature type="coiled-coil region" evidence="1">
    <location>
        <begin position="158"/>
        <end position="206"/>
    </location>
</feature>
<reference evidence="3 4" key="1">
    <citation type="journal article" date="2015" name="Genome Biol. Evol.">
        <title>Phylogenomic analyses indicate that early fungi evolved digesting cell walls of algal ancestors of land plants.</title>
        <authorList>
            <person name="Chang Y."/>
            <person name="Wang S."/>
            <person name="Sekimoto S."/>
            <person name="Aerts A.L."/>
            <person name="Choi C."/>
            <person name="Clum A."/>
            <person name="LaButti K.M."/>
            <person name="Lindquist E.A."/>
            <person name="Yee Ngan C."/>
            <person name="Ohm R.A."/>
            <person name="Salamov A.A."/>
            <person name="Grigoriev I.V."/>
            <person name="Spatafora J.W."/>
            <person name="Berbee M.L."/>
        </authorList>
    </citation>
    <scope>NUCLEOTIDE SEQUENCE [LARGE SCALE GENOMIC DNA]</scope>
    <source>
        <strain evidence="3 4">JEL478</strain>
    </source>
</reference>
<dbReference type="AlphaFoldDB" id="A0A139B032"/>
<feature type="coiled-coil region" evidence="1">
    <location>
        <begin position="64"/>
        <end position="91"/>
    </location>
</feature>
<accession>A0A139B032</accession>
<organism evidence="3 4">
    <name type="scientific">Gonapodya prolifera (strain JEL478)</name>
    <name type="common">Monoblepharis prolifera</name>
    <dbReference type="NCBI Taxonomy" id="1344416"/>
    <lineage>
        <taxon>Eukaryota</taxon>
        <taxon>Fungi</taxon>
        <taxon>Fungi incertae sedis</taxon>
        <taxon>Chytridiomycota</taxon>
        <taxon>Chytridiomycota incertae sedis</taxon>
        <taxon>Monoblepharidomycetes</taxon>
        <taxon>Monoblepharidales</taxon>
        <taxon>Gonapodyaceae</taxon>
        <taxon>Gonapodya</taxon>
    </lineage>
</organism>
<keyword evidence="4" id="KW-1185">Reference proteome</keyword>
<name>A0A139B032_GONPJ</name>
<proteinExistence type="predicted"/>
<dbReference type="Proteomes" id="UP000070544">
    <property type="component" value="Unassembled WGS sequence"/>
</dbReference>
<sequence>MTTATLTTLPRLSPRAHGVGQSQSFSIQQPQRLPSLPQSNSIPPLKTPIPTFDQPGESLSSAAVKRLLQLCEELKRTADDKTREAEERARETEVVKREMRVMEAELAYRNDRIASAKARLAKEARAEEVASESHHLLHSELRRRVLAEQALSETRLFIADARQAREDAERARHEAQMAEQEARLGKERAEKVVEEWKEKMNFLRAGISSSRPMTQKHRL</sequence>
<evidence type="ECO:0000313" key="4">
    <source>
        <dbReference type="Proteomes" id="UP000070544"/>
    </source>
</evidence>